<dbReference type="PANTHER" id="PTHR43065:SF46">
    <property type="entry name" value="C4-DICARBOXYLATE TRANSPORT SENSOR PROTEIN DCTB"/>
    <property type="match status" value="1"/>
</dbReference>
<dbReference type="SUPFAM" id="SSF55874">
    <property type="entry name" value="ATPase domain of HSP90 chaperone/DNA topoisomerase II/histidine kinase"/>
    <property type="match status" value="1"/>
</dbReference>
<dbReference type="CDD" id="cd00130">
    <property type="entry name" value="PAS"/>
    <property type="match status" value="1"/>
</dbReference>
<keyword evidence="4" id="KW-0808">Transferase</keyword>
<dbReference type="SUPFAM" id="SSF55785">
    <property type="entry name" value="PYP-like sensor domain (PAS domain)"/>
    <property type="match status" value="1"/>
</dbReference>
<dbReference type="Pfam" id="PF00072">
    <property type="entry name" value="Response_reg"/>
    <property type="match status" value="2"/>
</dbReference>
<evidence type="ECO:0000256" key="7">
    <source>
        <dbReference type="ARBA" id="ARBA00022840"/>
    </source>
</evidence>
<dbReference type="PROSITE" id="PS50110">
    <property type="entry name" value="RESPONSE_REGULATORY"/>
    <property type="match status" value="2"/>
</dbReference>
<dbReference type="SUPFAM" id="SSF47384">
    <property type="entry name" value="Homodimeric domain of signal transducing histidine kinase"/>
    <property type="match status" value="1"/>
</dbReference>
<feature type="domain" description="Response regulatory" evidence="12">
    <location>
        <begin position="19"/>
        <end position="136"/>
    </location>
</feature>
<dbReference type="InterPro" id="IPR003661">
    <property type="entry name" value="HisK_dim/P_dom"/>
</dbReference>
<evidence type="ECO:0000256" key="2">
    <source>
        <dbReference type="ARBA" id="ARBA00012438"/>
    </source>
</evidence>
<keyword evidence="7" id="KW-0067">ATP-binding</keyword>
<dbReference type="InterPro" id="IPR036890">
    <property type="entry name" value="HATPase_C_sf"/>
</dbReference>
<dbReference type="PANTHER" id="PTHR43065">
    <property type="entry name" value="SENSOR HISTIDINE KINASE"/>
    <property type="match status" value="1"/>
</dbReference>
<accession>A0AA97APS9</accession>
<dbReference type="NCBIfam" id="TIGR00229">
    <property type="entry name" value="sensory_box"/>
    <property type="match status" value="1"/>
</dbReference>
<dbReference type="GO" id="GO:0000155">
    <property type="term" value="F:phosphorelay sensor kinase activity"/>
    <property type="evidence" value="ECO:0007669"/>
    <property type="project" value="InterPro"/>
</dbReference>
<dbReference type="CDD" id="cd00082">
    <property type="entry name" value="HisKA"/>
    <property type="match status" value="1"/>
</dbReference>
<name>A0AA97APS9_LEPBY</name>
<dbReference type="Gene3D" id="3.40.50.2300">
    <property type="match status" value="2"/>
</dbReference>
<dbReference type="PROSITE" id="PS50112">
    <property type="entry name" value="PAS"/>
    <property type="match status" value="1"/>
</dbReference>
<dbReference type="SMART" id="SM00448">
    <property type="entry name" value="REC"/>
    <property type="match status" value="2"/>
</dbReference>
<dbReference type="EC" id="2.7.13.3" evidence="2"/>
<sequence>MVRDCDITYQNWLEKPSVQVLLVEDSAPEVRLLQEILKSTILTRFELVPVQRMSDAIAQLKSTHFDIVLLDLTLPDSTGLDSVSNLTSQFPSVAIVVLTNTNDDDLAINAVRHGAQDYLMKRQLNPDTLIRSMRYAIERKQAAEALREANEILEQRVQERTAELKQEIERCQKIQARLELAQKAAKTGTFEWNLQTNEINWTAEAEALYGLAPGSFAGSYEHWIELLHPDDRTKIEIEDQQALDTEFRILHPDGSLRWIAVQSSLVAQPLRMLGIQMDITEKKQLEAQFLRAQRLESLGTLAGGVAHDLNNILTPILAVTQILPLKLPNLDDRNRYLLKTAETSARRGADLVKQILSFARGVEGHRVSLQLSHVLREVQQIIQQTLPKSIDIHTNIASDLCTITGDATQIHQILMNLCVNARDAMPEGGTLTLQAENIEIDHAIARLHLDAHVGSYVVITVTDTGTGISPENLNRIFDPFFTTKEIGKGTGLGLSALLGIVRSHHGFVDVQSQFNQGSQFKIYLPADCSKECPSEETLQSLSGQQAWVLVVDDEQAVCDTLQAMLSAHEYQVVVAKGGTEAIALLTEHSEIQTVIMDLMMPTLDGWATLPLLRRVNGEIYAIAMSGLASTEIVTQAERRGFQGFLQKPFTTQDLLKVLAQQQQQLSFLV</sequence>
<dbReference type="Pfam" id="PF00512">
    <property type="entry name" value="HisKA"/>
    <property type="match status" value="1"/>
</dbReference>
<dbReference type="InterPro" id="IPR013655">
    <property type="entry name" value="PAS_fold_3"/>
</dbReference>
<dbReference type="CDD" id="cd00156">
    <property type="entry name" value="REC"/>
    <property type="match status" value="1"/>
</dbReference>
<dbReference type="Pfam" id="PF08447">
    <property type="entry name" value="PAS_3"/>
    <property type="match status" value="1"/>
</dbReference>
<dbReference type="Pfam" id="PF02518">
    <property type="entry name" value="HATPase_c"/>
    <property type="match status" value="1"/>
</dbReference>
<feature type="domain" description="PAC" evidence="14">
    <location>
        <begin position="243"/>
        <end position="291"/>
    </location>
</feature>
<protein>
    <recommendedName>
        <fullName evidence="2">histidine kinase</fullName>
        <ecNumber evidence="2">2.7.13.3</ecNumber>
    </recommendedName>
</protein>
<dbReference type="EMBL" id="CP130144">
    <property type="protein sequence ID" value="WNZ47003.1"/>
    <property type="molecule type" value="Genomic_DNA"/>
</dbReference>
<feature type="domain" description="PAS" evidence="13">
    <location>
        <begin position="174"/>
        <end position="246"/>
    </location>
</feature>
<dbReference type="RefSeq" id="WP_316427878.1">
    <property type="nucleotide sequence ID" value="NZ_CP130144.1"/>
</dbReference>
<reference evidence="15" key="2">
    <citation type="submission" date="2023-07" db="EMBL/GenBank/DDBJ databases">
        <authorList>
            <person name="Bai X.-H."/>
            <person name="Wang H.-H."/>
            <person name="Wang J."/>
            <person name="Ma M.-Y."/>
            <person name="Hu H.-H."/>
            <person name="Song Z.-L."/>
            <person name="Ma H.-G."/>
            <person name="Fan Y."/>
            <person name="Du C.-Y."/>
            <person name="Xu J.-C."/>
        </authorList>
    </citation>
    <scope>NUCLEOTIDE SEQUENCE</scope>
    <source>
        <strain evidence="15">CZ1</strain>
    </source>
</reference>
<feature type="modified residue" description="4-aspartylphosphate" evidence="9">
    <location>
        <position position="597"/>
    </location>
</feature>
<dbReference type="PROSITE" id="PS50113">
    <property type="entry name" value="PAC"/>
    <property type="match status" value="1"/>
</dbReference>
<evidence type="ECO:0000256" key="8">
    <source>
        <dbReference type="ARBA" id="ARBA00023012"/>
    </source>
</evidence>
<dbReference type="InterPro" id="IPR004358">
    <property type="entry name" value="Sig_transdc_His_kin-like_C"/>
</dbReference>
<evidence type="ECO:0000259" key="13">
    <source>
        <dbReference type="PROSITE" id="PS50112"/>
    </source>
</evidence>
<feature type="domain" description="Histidine kinase" evidence="11">
    <location>
        <begin position="304"/>
        <end position="528"/>
    </location>
</feature>
<keyword evidence="8" id="KW-0902">Two-component regulatory system</keyword>
<dbReference type="InterPro" id="IPR005467">
    <property type="entry name" value="His_kinase_dom"/>
</dbReference>
<reference evidence="15" key="1">
    <citation type="journal article" date="2023" name="Plants (Basel)">
        <title>Genomic Analysis of Leptolyngbya boryana CZ1 Reveals Efficient Carbon Fixation Modules.</title>
        <authorList>
            <person name="Bai X."/>
            <person name="Wang H."/>
            <person name="Cheng W."/>
            <person name="Wang J."/>
            <person name="Ma M."/>
            <person name="Hu H."/>
            <person name="Song Z."/>
            <person name="Ma H."/>
            <person name="Fan Y."/>
            <person name="Du C."/>
            <person name="Xu J."/>
        </authorList>
    </citation>
    <scope>NUCLEOTIDE SEQUENCE</scope>
    <source>
        <strain evidence="15">CZ1</strain>
    </source>
</reference>
<evidence type="ECO:0000256" key="10">
    <source>
        <dbReference type="SAM" id="Coils"/>
    </source>
</evidence>
<evidence type="ECO:0000313" key="15">
    <source>
        <dbReference type="EMBL" id="WNZ47003.1"/>
    </source>
</evidence>
<evidence type="ECO:0000256" key="9">
    <source>
        <dbReference type="PROSITE-ProRule" id="PRU00169"/>
    </source>
</evidence>
<dbReference type="SUPFAM" id="SSF52172">
    <property type="entry name" value="CheY-like"/>
    <property type="match status" value="2"/>
</dbReference>
<proteinExistence type="predicted"/>
<dbReference type="InterPro" id="IPR001789">
    <property type="entry name" value="Sig_transdc_resp-reg_receiver"/>
</dbReference>
<dbReference type="Gene3D" id="2.10.70.100">
    <property type="match status" value="1"/>
</dbReference>
<dbReference type="SMART" id="SM00091">
    <property type="entry name" value="PAS"/>
    <property type="match status" value="1"/>
</dbReference>
<keyword evidence="3 9" id="KW-0597">Phosphoprotein</keyword>
<evidence type="ECO:0000259" key="14">
    <source>
        <dbReference type="PROSITE" id="PS50113"/>
    </source>
</evidence>
<feature type="coiled-coil region" evidence="10">
    <location>
        <begin position="135"/>
        <end position="184"/>
    </location>
</feature>
<organism evidence="15">
    <name type="scientific">Leptolyngbya boryana CZ1</name>
    <dbReference type="NCBI Taxonomy" id="3060204"/>
    <lineage>
        <taxon>Bacteria</taxon>
        <taxon>Bacillati</taxon>
        <taxon>Cyanobacteriota</taxon>
        <taxon>Cyanophyceae</taxon>
        <taxon>Leptolyngbyales</taxon>
        <taxon>Leptolyngbyaceae</taxon>
        <taxon>Leptolyngbya group</taxon>
        <taxon>Leptolyngbya</taxon>
    </lineage>
</organism>
<dbReference type="PRINTS" id="PR00344">
    <property type="entry name" value="BCTRLSENSOR"/>
</dbReference>
<evidence type="ECO:0000256" key="1">
    <source>
        <dbReference type="ARBA" id="ARBA00000085"/>
    </source>
</evidence>
<dbReference type="Gene3D" id="1.10.287.130">
    <property type="match status" value="1"/>
</dbReference>
<keyword evidence="10" id="KW-0175">Coiled coil</keyword>
<dbReference type="InterPro" id="IPR036097">
    <property type="entry name" value="HisK_dim/P_sf"/>
</dbReference>
<dbReference type="AlphaFoldDB" id="A0AA97APS9"/>
<evidence type="ECO:0000259" key="11">
    <source>
        <dbReference type="PROSITE" id="PS50109"/>
    </source>
</evidence>
<dbReference type="InterPro" id="IPR003594">
    <property type="entry name" value="HATPase_dom"/>
</dbReference>
<evidence type="ECO:0000256" key="3">
    <source>
        <dbReference type="ARBA" id="ARBA00022553"/>
    </source>
</evidence>
<dbReference type="InterPro" id="IPR001610">
    <property type="entry name" value="PAC"/>
</dbReference>
<dbReference type="SMART" id="SM00388">
    <property type="entry name" value="HisKA"/>
    <property type="match status" value="1"/>
</dbReference>
<evidence type="ECO:0000259" key="12">
    <source>
        <dbReference type="PROSITE" id="PS50110"/>
    </source>
</evidence>
<evidence type="ECO:0000256" key="4">
    <source>
        <dbReference type="ARBA" id="ARBA00022679"/>
    </source>
</evidence>
<keyword evidence="5" id="KW-0547">Nucleotide-binding</keyword>
<evidence type="ECO:0000256" key="6">
    <source>
        <dbReference type="ARBA" id="ARBA00022777"/>
    </source>
</evidence>
<dbReference type="GO" id="GO:0005524">
    <property type="term" value="F:ATP binding"/>
    <property type="evidence" value="ECO:0007669"/>
    <property type="project" value="UniProtKB-KW"/>
</dbReference>
<dbReference type="InterPro" id="IPR000014">
    <property type="entry name" value="PAS"/>
</dbReference>
<dbReference type="InterPro" id="IPR011006">
    <property type="entry name" value="CheY-like_superfamily"/>
</dbReference>
<dbReference type="Gene3D" id="3.30.450.20">
    <property type="entry name" value="PAS domain"/>
    <property type="match status" value="1"/>
</dbReference>
<dbReference type="InterPro" id="IPR035965">
    <property type="entry name" value="PAS-like_dom_sf"/>
</dbReference>
<evidence type="ECO:0000256" key="5">
    <source>
        <dbReference type="ARBA" id="ARBA00022741"/>
    </source>
</evidence>
<dbReference type="PROSITE" id="PS50109">
    <property type="entry name" value="HIS_KIN"/>
    <property type="match status" value="1"/>
</dbReference>
<dbReference type="SMART" id="SM00387">
    <property type="entry name" value="HATPase_c"/>
    <property type="match status" value="1"/>
</dbReference>
<feature type="domain" description="Response regulatory" evidence="12">
    <location>
        <begin position="547"/>
        <end position="662"/>
    </location>
</feature>
<dbReference type="InterPro" id="IPR000700">
    <property type="entry name" value="PAS-assoc_C"/>
</dbReference>
<dbReference type="SMART" id="SM00086">
    <property type="entry name" value="PAC"/>
    <property type="match status" value="1"/>
</dbReference>
<dbReference type="Gene3D" id="3.30.565.10">
    <property type="entry name" value="Histidine kinase-like ATPase, C-terminal domain"/>
    <property type="match status" value="1"/>
</dbReference>
<comment type="catalytic activity">
    <reaction evidence="1">
        <text>ATP + protein L-histidine = ADP + protein N-phospho-L-histidine.</text>
        <dbReference type="EC" id="2.7.13.3"/>
    </reaction>
</comment>
<feature type="modified residue" description="4-aspartylphosphate" evidence="9">
    <location>
        <position position="71"/>
    </location>
</feature>
<keyword evidence="6" id="KW-0418">Kinase</keyword>
<gene>
    <name evidence="15" type="ORF">Q2T42_04010</name>
</gene>